<accession>A0ABV9E1G3</accession>
<name>A0ABV9E1G3_9ACTN</name>
<evidence type="ECO:0000256" key="1">
    <source>
        <dbReference type="SAM" id="MobiDB-lite"/>
    </source>
</evidence>
<protein>
    <submittedName>
        <fullName evidence="2">Uncharacterized protein</fullName>
    </submittedName>
</protein>
<gene>
    <name evidence="2" type="ORF">ACFO4E_21915</name>
</gene>
<feature type="region of interest" description="Disordered" evidence="1">
    <location>
        <begin position="169"/>
        <end position="197"/>
    </location>
</feature>
<proteinExistence type="predicted"/>
<evidence type="ECO:0000313" key="3">
    <source>
        <dbReference type="Proteomes" id="UP001595923"/>
    </source>
</evidence>
<sequence>MGALDTRPDRETGAATVCAASYLDPDSGLPVGIAIGARSDDDRGVAIARDVTESWMAVMRTRRLALFDGVPCRCRGRSEASDVVLAVGGPSGVHPGVGCAGESPAEVHAVDERMVIRPEWLAGRTRIGMAVGEGTDAGLVGELIAALAGVGPLTVDDRRCRDTGAWSQDAPFGGAARTAAQGALEGSRHSSVARASR</sequence>
<dbReference type="Proteomes" id="UP001595923">
    <property type="component" value="Unassembled WGS sequence"/>
</dbReference>
<dbReference type="RefSeq" id="WP_378577712.1">
    <property type="nucleotide sequence ID" value="NZ_JBHSFQ010000025.1"/>
</dbReference>
<comment type="caution">
    <text evidence="2">The sequence shown here is derived from an EMBL/GenBank/DDBJ whole genome shotgun (WGS) entry which is preliminary data.</text>
</comment>
<keyword evidence="3" id="KW-1185">Reference proteome</keyword>
<dbReference type="EMBL" id="JBHSFQ010000025">
    <property type="protein sequence ID" value="MFC4564522.1"/>
    <property type="molecule type" value="Genomic_DNA"/>
</dbReference>
<evidence type="ECO:0000313" key="2">
    <source>
        <dbReference type="EMBL" id="MFC4564522.1"/>
    </source>
</evidence>
<reference evidence="3" key="1">
    <citation type="journal article" date="2019" name="Int. J. Syst. Evol. Microbiol.">
        <title>The Global Catalogue of Microorganisms (GCM) 10K type strain sequencing project: providing services to taxonomists for standard genome sequencing and annotation.</title>
        <authorList>
            <consortium name="The Broad Institute Genomics Platform"/>
            <consortium name="The Broad Institute Genome Sequencing Center for Infectious Disease"/>
            <person name="Wu L."/>
            <person name="Ma J."/>
        </authorList>
    </citation>
    <scope>NUCLEOTIDE SEQUENCE [LARGE SCALE GENOMIC DNA]</scope>
    <source>
        <strain evidence="3">XZYJ18</strain>
    </source>
</reference>
<organism evidence="2 3">
    <name type="scientific">Nocardiopsis mangrovi</name>
    <dbReference type="NCBI Taxonomy" id="1179818"/>
    <lineage>
        <taxon>Bacteria</taxon>
        <taxon>Bacillati</taxon>
        <taxon>Actinomycetota</taxon>
        <taxon>Actinomycetes</taxon>
        <taxon>Streptosporangiales</taxon>
        <taxon>Nocardiopsidaceae</taxon>
        <taxon>Nocardiopsis</taxon>
    </lineage>
</organism>